<protein>
    <recommendedName>
        <fullName evidence="4">Helitron helicase-like domain-containing protein</fullName>
    </recommendedName>
</protein>
<evidence type="ECO:0000313" key="2">
    <source>
        <dbReference type="EMBL" id="KAF6156643.1"/>
    </source>
</evidence>
<dbReference type="PANTHER" id="PTHR45786">
    <property type="entry name" value="DNA BINDING PROTEIN-LIKE"/>
    <property type="match status" value="1"/>
</dbReference>
<sequence length="261" mass="29713">MRKEPTYQYVDKMKRTTKLQAQEITQNASEVFHSTDDNRRTMQQSEQCSMQIPSHETTPQGESVPSPHPANSVATQTVHVHVVNLAEHYSHTLEIGESSKGNDDIVFTSLGVRLNYRVVNGRGSLSFTIHGELRHRIESVLPDPNEHAKYAQLYIYDSSAALNERTERNPQLRIDVLDIIQENLLEHNPFARIYHQVYEVLKEASMVTGQDMNIQAHLHYASRIDRRCYNLPSIDEIAVILPGDGHEPCSMKDIILYPKAG</sequence>
<dbReference type="AlphaFoldDB" id="A0A7J7MP27"/>
<keyword evidence="3" id="KW-1185">Reference proteome</keyword>
<reference evidence="2 3" key="1">
    <citation type="journal article" date="2020" name="IScience">
        <title>Genome Sequencing of the Endangered Kingdonia uniflora (Circaeasteraceae, Ranunculales) Reveals Potential Mechanisms of Evolutionary Specialization.</title>
        <authorList>
            <person name="Sun Y."/>
            <person name="Deng T."/>
            <person name="Zhang A."/>
            <person name="Moore M.J."/>
            <person name="Landis J.B."/>
            <person name="Lin N."/>
            <person name="Zhang H."/>
            <person name="Zhang X."/>
            <person name="Huang J."/>
            <person name="Zhang X."/>
            <person name="Sun H."/>
            <person name="Wang H."/>
        </authorList>
    </citation>
    <scope>NUCLEOTIDE SEQUENCE [LARGE SCALE GENOMIC DNA]</scope>
    <source>
        <strain evidence="2">TB1705</strain>
        <tissue evidence="2">Leaf</tissue>
    </source>
</reference>
<evidence type="ECO:0000313" key="3">
    <source>
        <dbReference type="Proteomes" id="UP000541444"/>
    </source>
</evidence>
<organism evidence="2 3">
    <name type="scientific">Kingdonia uniflora</name>
    <dbReference type="NCBI Taxonomy" id="39325"/>
    <lineage>
        <taxon>Eukaryota</taxon>
        <taxon>Viridiplantae</taxon>
        <taxon>Streptophyta</taxon>
        <taxon>Embryophyta</taxon>
        <taxon>Tracheophyta</taxon>
        <taxon>Spermatophyta</taxon>
        <taxon>Magnoliopsida</taxon>
        <taxon>Ranunculales</taxon>
        <taxon>Circaeasteraceae</taxon>
        <taxon>Kingdonia</taxon>
    </lineage>
</organism>
<accession>A0A7J7MP27</accession>
<dbReference type="OrthoDB" id="10051381at2759"/>
<comment type="caution">
    <text evidence="2">The sequence shown here is derived from an EMBL/GenBank/DDBJ whole genome shotgun (WGS) entry which is preliminary data.</text>
</comment>
<proteinExistence type="predicted"/>
<evidence type="ECO:0000256" key="1">
    <source>
        <dbReference type="SAM" id="MobiDB-lite"/>
    </source>
</evidence>
<feature type="compositionally biased region" description="Polar residues" evidence="1">
    <location>
        <begin position="41"/>
        <end position="63"/>
    </location>
</feature>
<name>A0A7J7MP27_9MAGN</name>
<feature type="region of interest" description="Disordered" evidence="1">
    <location>
        <begin position="27"/>
        <end position="71"/>
    </location>
</feature>
<evidence type="ECO:0008006" key="4">
    <source>
        <dbReference type="Google" id="ProtNLM"/>
    </source>
</evidence>
<dbReference type="EMBL" id="JACGCM010001311">
    <property type="protein sequence ID" value="KAF6156643.1"/>
    <property type="molecule type" value="Genomic_DNA"/>
</dbReference>
<dbReference type="Proteomes" id="UP000541444">
    <property type="component" value="Unassembled WGS sequence"/>
</dbReference>
<gene>
    <name evidence="2" type="ORF">GIB67_017779</name>
</gene>
<dbReference type="PANTHER" id="PTHR45786:SF74">
    <property type="entry name" value="ATP-DEPENDENT DNA HELICASE"/>
    <property type="match status" value="1"/>
</dbReference>